<organism evidence="8 9">
    <name type="scientific">Shimia litoralis</name>
    <dbReference type="NCBI Taxonomy" id="420403"/>
    <lineage>
        <taxon>Bacteria</taxon>
        <taxon>Pseudomonadati</taxon>
        <taxon>Pseudomonadota</taxon>
        <taxon>Alphaproteobacteria</taxon>
        <taxon>Rhodobacterales</taxon>
        <taxon>Roseobacteraceae</taxon>
    </lineage>
</organism>
<dbReference type="InterPro" id="IPR037185">
    <property type="entry name" value="EmrE-like"/>
</dbReference>
<evidence type="ECO:0000256" key="2">
    <source>
        <dbReference type="ARBA" id="ARBA00007362"/>
    </source>
</evidence>
<feature type="transmembrane region" description="Helical" evidence="6">
    <location>
        <begin position="157"/>
        <end position="175"/>
    </location>
</feature>
<feature type="transmembrane region" description="Helical" evidence="6">
    <location>
        <begin position="187"/>
        <end position="208"/>
    </location>
</feature>
<accession>A0A4U7N7Y6</accession>
<evidence type="ECO:0000256" key="6">
    <source>
        <dbReference type="SAM" id="Phobius"/>
    </source>
</evidence>
<dbReference type="InterPro" id="IPR000620">
    <property type="entry name" value="EamA_dom"/>
</dbReference>
<comment type="similarity">
    <text evidence="2">Belongs to the EamA transporter family.</text>
</comment>
<feature type="domain" description="EamA" evidence="7">
    <location>
        <begin position="10"/>
        <end position="142"/>
    </location>
</feature>
<dbReference type="Proteomes" id="UP000306575">
    <property type="component" value="Unassembled WGS sequence"/>
</dbReference>
<dbReference type="RefSeq" id="WP_138016120.1">
    <property type="nucleotide sequence ID" value="NZ_SULI01000009.1"/>
</dbReference>
<proteinExistence type="inferred from homology"/>
<dbReference type="EMBL" id="SULI01000009">
    <property type="protein sequence ID" value="TKZ20714.1"/>
    <property type="molecule type" value="Genomic_DNA"/>
</dbReference>
<protein>
    <submittedName>
        <fullName evidence="8">DMT family transporter</fullName>
    </submittedName>
</protein>
<feature type="transmembrane region" description="Helical" evidence="6">
    <location>
        <begin position="214"/>
        <end position="235"/>
    </location>
</feature>
<reference evidence="8 9" key="1">
    <citation type="submission" date="2019-04" db="EMBL/GenBank/DDBJ databases">
        <title>Genome sequence of Pelagicola litoralis CL-ES2.</title>
        <authorList>
            <person name="Cao J."/>
        </authorList>
    </citation>
    <scope>NUCLEOTIDE SEQUENCE [LARGE SCALE GENOMIC DNA]</scope>
    <source>
        <strain evidence="8 9">CL-ES2</strain>
    </source>
</reference>
<feature type="transmembrane region" description="Helical" evidence="6">
    <location>
        <begin position="70"/>
        <end position="90"/>
    </location>
</feature>
<feature type="transmembrane region" description="Helical" evidence="6">
    <location>
        <begin position="7"/>
        <end position="29"/>
    </location>
</feature>
<feature type="transmembrane region" description="Helical" evidence="6">
    <location>
        <begin position="35"/>
        <end position="58"/>
    </location>
</feature>
<feature type="transmembrane region" description="Helical" evidence="6">
    <location>
        <begin position="247"/>
        <end position="266"/>
    </location>
</feature>
<keyword evidence="4 6" id="KW-1133">Transmembrane helix</keyword>
<dbReference type="Gene3D" id="1.10.3730.20">
    <property type="match status" value="1"/>
</dbReference>
<evidence type="ECO:0000256" key="1">
    <source>
        <dbReference type="ARBA" id="ARBA00004141"/>
    </source>
</evidence>
<feature type="transmembrane region" description="Helical" evidence="6">
    <location>
        <begin position="102"/>
        <end position="119"/>
    </location>
</feature>
<feature type="transmembrane region" description="Helical" evidence="6">
    <location>
        <begin position="272"/>
        <end position="289"/>
    </location>
</feature>
<dbReference type="GO" id="GO:0016020">
    <property type="term" value="C:membrane"/>
    <property type="evidence" value="ECO:0007669"/>
    <property type="project" value="UniProtKB-SubCell"/>
</dbReference>
<keyword evidence="9" id="KW-1185">Reference proteome</keyword>
<evidence type="ECO:0000256" key="3">
    <source>
        <dbReference type="ARBA" id="ARBA00022692"/>
    </source>
</evidence>
<dbReference type="InterPro" id="IPR050638">
    <property type="entry name" value="AA-Vitamin_Transporters"/>
</dbReference>
<feature type="domain" description="EamA" evidence="7">
    <location>
        <begin position="154"/>
        <end position="289"/>
    </location>
</feature>
<dbReference type="OrthoDB" id="184388at2"/>
<keyword evidence="3 6" id="KW-0812">Transmembrane</keyword>
<sequence>MERKTHIDAFGATSLILFATLLAFNQVVIKVTNGGFGPVFAAGLRSVIGLVFLGAWMWWRGIKLPMGRSYVVMGIVSGLVFSLEFILLYISLDLTDVSRASVIFYSMPVWLTLAGHFVLPGEHLNTSRTIGLCLAMGGVVVALSDRQGGHASLLGDLAALGAAMSWAAIVLVVRLGPMSRIKPEAQLMWQLIVSAVVLMSVAPLFGALLRDPQAVHFAGLMFQAVGIVAMAYVFWFWLMTIYPASSVASFSFLSPVFSVLFGWWLLGETVGVQIWLALAMVAVGIILINRRR</sequence>
<evidence type="ECO:0000259" key="7">
    <source>
        <dbReference type="Pfam" id="PF00892"/>
    </source>
</evidence>
<evidence type="ECO:0000256" key="4">
    <source>
        <dbReference type="ARBA" id="ARBA00022989"/>
    </source>
</evidence>
<dbReference type="PANTHER" id="PTHR32322">
    <property type="entry name" value="INNER MEMBRANE TRANSPORTER"/>
    <property type="match status" value="1"/>
</dbReference>
<comment type="subcellular location">
    <subcellularLocation>
        <location evidence="1">Membrane</location>
        <topology evidence="1">Multi-pass membrane protein</topology>
    </subcellularLocation>
</comment>
<evidence type="ECO:0000313" key="8">
    <source>
        <dbReference type="EMBL" id="TKZ20714.1"/>
    </source>
</evidence>
<name>A0A4U7N7Y6_9RHOB</name>
<evidence type="ECO:0000313" key="9">
    <source>
        <dbReference type="Proteomes" id="UP000306575"/>
    </source>
</evidence>
<comment type="caution">
    <text evidence="8">The sequence shown here is derived from an EMBL/GenBank/DDBJ whole genome shotgun (WGS) entry which is preliminary data.</text>
</comment>
<dbReference type="SUPFAM" id="SSF103481">
    <property type="entry name" value="Multidrug resistance efflux transporter EmrE"/>
    <property type="match status" value="2"/>
</dbReference>
<dbReference type="AlphaFoldDB" id="A0A4U7N7Y6"/>
<gene>
    <name evidence="8" type="ORF">FAP39_09275</name>
</gene>
<keyword evidence="5 6" id="KW-0472">Membrane</keyword>
<feature type="transmembrane region" description="Helical" evidence="6">
    <location>
        <begin position="126"/>
        <end position="145"/>
    </location>
</feature>
<evidence type="ECO:0000256" key="5">
    <source>
        <dbReference type="ARBA" id="ARBA00023136"/>
    </source>
</evidence>
<dbReference type="Pfam" id="PF00892">
    <property type="entry name" value="EamA"/>
    <property type="match status" value="2"/>
</dbReference>
<dbReference type="PANTHER" id="PTHR32322:SF2">
    <property type="entry name" value="EAMA DOMAIN-CONTAINING PROTEIN"/>
    <property type="match status" value="1"/>
</dbReference>